<dbReference type="Proteomes" id="UP000005536">
    <property type="component" value="Unassembled WGS sequence"/>
</dbReference>
<dbReference type="AlphaFoldDB" id="D4DS07"/>
<organism evidence="1 2">
    <name type="scientific">Neisseria elongata subsp. glycolytica ATCC 29315</name>
    <dbReference type="NCBI Taxonomy" id="546263"/>
    <lineage>
        <taxon>Bacteria</taxon>
        <taxon>Pseudomonadati</taxon>
        <taxon>Pseudomonadota</taxon>
        <taxon>Betaproteobacteria</taxon>
        <taxon>Neisseriales</taxon>
        <taxon>Neisseriaceae</taxon>
        <taxon>Neisseria</taxon>
    </lineage>
</organism>
<evidence type="ECO:0000313" key="2">
    <source>
        <dbReference type="Proteomes" id="UP000005536"/>
    </source>
</evidence>
<reference evidence="1 2" key="1">
    <citation type="submission" date="2010-02" db="EMBL/GenBank/DDBJ databases">
        <authorList>
            <person name="Weinstock G."/>
            <person name="Sodergren E."/>
            <person name="Clifton S."/>
            <person name="Fulton L."/>
            <person name="Fulton B."/>
            <person name="Courtney L."/>
            <person name="Fronick C."/>
            <person name="Harrison M."/>
            <person name="Strong C."/>
            <person name="Farmer C."/>
            <person name="Delahaunty K."/>
            <person name="Markovic C."/>
            <person name="Hall O."/>
            <person name="Minx P."/>
            <person name="Tomlinson C."/>
            <person name="Mitreva M."/>
            <person name="Nelson J."/>
            <person name="Hou S."/>
            <person name="Wollam A."/>
            <person name="Pepin K.H."/>
            <person name="Johnson M."/>
            <person name="Bhonagiri V."/>
            <person name="Zhang X."/>
            <person name="Suruliraj S."/>
            <person name="Warren W."/>
            <person name="Chinwalla A."/>
            <person name="Mardis E.R."/>
            <person name="Wilson R.K."/>
        </authorList>
    </citation>
    <scope>NUCLEOTIDE SEQUENCE [LARGE SCALE GENOMIC DNA]</scope>
    <source>
        <strain evidence="1 2">ATCC 29315</strain>
    </source>
</reference>
<sequence length="47" mass="5266">MGEIGEIAEGRLKSLKNLFRRPFVFSFSLSMLCSRPRMKSIFSVAAG</sequence>
<accession>D4DS07</accession>
<evidence type="ECO:0000313" key="1">
    <source>
        <dbReference type="EMBL" id="EFE49387.1"/>
    </source>
</evidence>
<proteinExistence type="predicted"/>
<comment type="caution">
    <text evidence="1">The sequence shown here is derived from an EMBL/GenBank/DDBJ whole genome shotgun (WGS) entry which is preliminary data.</text>
</comment>
<name>D4DS07_NEIEG</name>
<protein>
    <submittedName>
        <fullName evidence="1">Uncharacterized protein</fullName>
    </submittedName>
</protein>
<dbReference type="EMBL" id="ADBF01000154">
    <property type="protein sequence ID" value="EFE49387.1"/>
    <property type="molecule type" value="Genomic_DNA"/>
</dbReference>
<gene>
    <name evidence="1" type="ORF">NEIELOOT_01850</name>
</gene>